<protein>
    <submittedName>
        <fullName evidence="2">Uncharacterized protein</fullName>
    </submittedName>
</protein>
<comment type="caution">
    <text evidence="2">The sequence shown here is derived from an EMBL/GenBank/DDBJ whole genome shotgun (WGS) entry which is preliminary data.</text>
</comment>
<feature type="region of interest" description="Disordered" evidence="1">
    <location>
        <begin position="47"/>
        <end position="104"/>
    </location>
</feature>
<reference evidence="2" key="1">
    <citation type="journal article" date="2019" name="Sci. Rep.">
        <title>Draft genome of Tanacetum cinerariifolium, the natural source of mosquito coil.</title>
        <authorList>
            <person name="Yamashiro T."/>
            <person name="Shiraishi A."/>
            <person name="Satake H."/>
            <person name="Nakayama K."/>
        </authorList>
    </citation>
    <scope>NUCLEOTIDE SEQUENCE</scope>
</reference>
<evidence type="ECO:0000256" key="1">
    <source>
        <dbReference type="SAM" id="MobiDB-lite"/>
    </source>
</evidence>
<accession>A0A699TJL5</accession>
<organism evidence="2">
    <name type="scientific">Tanacetum cinerariifolium</name>
    <name type="common">Dalmatian daisy</name>
    <name type="synonym">Chrysanthemum cinerariifolium</name>
    <dbReference type="NCBI Taxonomy" id="118510"/>
    <lineage>
        <taxon>Eukaryota</taxon>
        <taxon>Viridiplantae</taxon>
        <taxon>Streptophyta</taxon>
        <taxon>Embryophyta</taxon>
        <taxon>Tracheophyta</taxon>
        <taxon>Spermatophyta</taxon>
        <taxon>Magnoliopsida</taxon>
        <taxon>eudicotyledons</taxon>
        <taxon>Gunneridae</taxon>
        <taxon>Pentapetalae</taxon>
        <taxon>asterids</taxon>
        <taxon>campanulids</taxon>
        <taxon>Asterales</taxon>
        <taxon>Asteraceae</taxon>
        <taxon>Asteroideae</taxon>
        <taxon>Anthemideae</taxon>
        <taxon>Anthemidinae</taxon>
        <taxon>Tanacetum</taxon>
    </lineage>
</organism>
<gene>
    <name evidence="2" type="ORF">Tci_882326</name>
</gene>
<evidence type="ECO:0000313" key="2">
    <source>
        <dbReference type="EMBL" id="GFD10357.1"/>
    </source>
</evidence>
<feature type="non-terminal residue" evidence="2">
    <location>
        <position position="1"/>
    </location>
</feature>
<dbReference type="EMBL" id="BKCJ011251707">
    <property type="protein sequence ID" value="GFD10357.1"/>
    <property type="molecule type" value="Genomic_DNA"/>
</dbReference>
<feature type="compositionally biased region" description="Basic and acidic residues" evidence="1">
    <location>
        <begin position="64"/>
        <end position="89"/>
    </location>
</feature>
<name>A0A699TJL5_TANCI</name>
<proteinExistence type="predicted"/>
<dbReference type="AlphaFoldDB" id="A0A699TJL5"/>
<sequence>PDEFLTEKIRATNDFKEYEMVYVGLDVTMNQLQLVFSTQGTHRLEPESYKEYPKIINNDDEEIEKEKKDEEIKKEKKQDDEKIDEVVMEKDDDDDVEKVDEVVK</sequence>